<gene>
    <name evidence="8" type="primary">fliO</name>
    <name evidence="8" type="ORF">JY500_09210</name>
</gene>
<evidence type="ECO:0000256" key="2">
    <source>
        <dbReference type="ARBA" id="ARBA00022692"/>
    </source>
</evidence>
<keyword evidence="9" id="KW-1185">Reference proteome</keyword>
<evidence type="ECO:0000256" key="3">
    <source>
        <dbReference type="ARBA" id="ARBA00022989"/>
    </source>
</evidence>
<accession>A0ABX7MBS9</accession>
<evidence type="ECO:0000313" key="9">
    <source>
        <dbReference type="Proteomes" id="UP000663570"/>
    </source>
</evidence>
<evidence type="ECO:0000256" key="6">
    <source>
        <dbReference type="ARBA" id="ARBA00037937"/>
    </source>
</evidence>
<evidence type="ECO:0000256" key="4">
    <source>
        <dbReference type="ARBA" id="ARBA00023136"/>
    </source>
</evidence>
<comment type="similarity">
    <text evidence="6 7">Belongs to the FliO/MopB family.</text>
</comment>
<keyword evidence="8" id="KW-0966">Cell projection</keyword>
<keyword evidence="8" id="KW-0282">Flagellum</keyword>
<comment type="subcellular location">
    <subcellularLocation>
        <location evidence="7">Cell membrane</location>
    </subcellularLocation>
    <subcellularLocation>
        <location evidence="7">Bacterial flagellum basal body</location>
    </subcellularLocation>
</comment>
<keyword evidence="4" id="KW-0472">Membrane</keyword>
<dbReference type="InterPro" id="IPR022781">
    <property type="entry name" value="Flagellar_biosynth_FliO"/>
</dbReference>
<dbReference type="Pfam" id="PF04347">
    <property type="entry name" value="FliO"/>
    <property type="match status" value="1"/>
</dbReference>
<sequence>MLFGLAVVLASLYGLLHVVKRLQARSGSGQATLRIIGGTAVGPRERVVLVELGEKVLVLGVAPGRITALQTLDTAEVPRSAPPAPIEGDFQRKLASLLKGGRHEA</sequence>
<reference evidence="8 9" key="1">
    <citation type="submission" date="2021-02" db="EMBL/GenBank/DDBJ databases">
        <title>Niveibacterium changnyeongensis HC41.</title>
        <authorList>
            <person name="Kang M."/>
        </authorList>
    </citation>
    <scope>NUCLEOTIDE SEQUENCE [LARGE SCALE GENOMIC DNA]</scope>
    <source>
        <strain evidence="8 9">HC41</strain>
    </source>
</reference>
<dbReference type="NCBIfam" id="TIGR03500">
    <property type="entry name" value="FliO_TIGR"/>
    <property type="match status" value="1"/>
</dbReference>
<dbReference type="EMBL" id="CP071060">
    <property type="protein sequence ID" value="QSI79178.1"/>
    <property type="molecule type" value="Genomic_DNA"/>
</dbReference>
<dbReference type="InterPro" id="IPR052205">
    <property type="entry name" value="FliO/MopB"/>
</dbReference>
<evidence type="ECO:0000256" key="1">
    <source>
        <dbReference type="ARBA" id="ARBA00022475"/>
    </source>
</evidence>
<keyword evidence="3" id="KW-1133">Transmembrane helix</keyword>
<name>A0ABX7MBS9_9RHOO</name>
<evidence type="ECO:0000313" key="8">
    <source>
        <dbReference type="EMBL" id="QSI79178.1"/>
    </source>
</evidence>
<proteinExistence type="inferred from homology"/>
<protein>
    <recommendedName>
        <fullName evidence="7">Flagellar protein</fullName>
    </recommendedName>
</protein>
<organism evidence="8 9">
    <name type="scientific">Niveibacterium microcysteis</name>
    <dbReference type="NCBI Taxonomy" id="2811415"/>
    <lineage>
        <taxon>Bacteria</taxon>
        <taxon>Pseudomonadati</taxon>
        <taxon>Pseudomonadota</taxon>
        <taxon>Betaproteobacteria</taxon>
        <taxon>Rhodocyclales</taxon>
        <taxon>Rhodocyclaceae</taxon>
        <taxon>Niveibacterium</taxon>
    </lineage>
</organism>
<keyword evidence="5 7" id="KW-0975">Bacterial flagellum</keyword>
<keyword evidence="8" id="KW-0969">Cilium</keyword>
<evidence type="ECO:0000256" key="5">
    <source>
        <dbReference type="ARBA" id="ARBA00023143"/>
    </source>
</evidence>
<dbReference type="PANTHER" id="PTHR38766">
    <property type="entry name" value="FLAGELLAR PROTEIN FLIO"/>
    <property type="match status" value="1"/>
</dbReference>
<keyword evidence="2" id="KW-0812">Transmembrane</keyword>
<dbReference type="Proteomes" id="UP000663570">
    <property type="component" value="Chromosome"/>
</dbReference>
<evidence type="ECO:0000256" key="7">
    <source>
        <dbReference type="RuleBase" id="RU362064"/>
    </source>
</evidence>
<dbReference type="PANTHER" id="PTHR38766:SF1">
    <property type="entry name" value="FLAGELLAR PROTEIN FLIO"/>
    <property type="match status" value="1"/>
</dbReference>
<keyword evidence="1 7" id="KW-1003">Cell membrane</keyword>